<evidence type="ECO:0000313" key="2">
    <source>
        <dbReference type="Proteomes" id="UP000012073"/>
    </source>
</evidence>
<dbReference type="OrthoDB" id="3597at2759"/>
<dbReference type="EMBL" id="HG001848">
    <property type="protein sequence ID" value="CDF37524.1"/>
    <property type="molecule type" value="Genomic_DNA"/>
</dbReference>
<name>R7QHJ4_CHOCR</name>
<protein>
    <recommendedName>
        <fullName evidence="3">BAR domain-containing protein</fullName>
    </recommendedName>
</protein>
<dbReference type="Proteomes" id="UP000012073">
    <property type="component" value="Unassembled WGS sequence"/>
</dbReference>
<gene>
    <name evidence="1" type="ORF">CHC_T00005747001</name>
</gene>
<dbReference type="OMA" id="AKARCEM"/>
<dbReference type="GeneID" id="17325110"/>
<reference evidence="2" key="1">
    <citation type="journal article" date="2013" name="Proc. Natl. Acad. Sci. U.S.A.">
        <title>Genome structure and metabolic features in the red seaweed Chondrus crispus shed light on evolution of the Archaeplastida.</title>
        <authorList>
            <person name="Collen J."/>
            <person name="Porcel B."/>
            <person name="Carre W."/>
            <person name="Ball S.G."/>
            <person name="Chaparro C."/>
            <person name="Tonon T."/>
            <person name="Barbeyron T."/>
            <person name="Michel G."/>
            <person name="Noel B."/>
            <person name="Valentin K."/>
            <person name="Elias M."/>
            <person name="Artiguenave F."/>
            <person name="Arun A."/>
            <person name="Aury J.M."/>
            <person name="Barbosa-Neto J.F."/>
            <person name="Bothwell J.H."/>
            <person name="Bouget F.Y."/>
            <person name="Brillet L."/>
            <person name="Cabello-Hurtado F."/>
            <person name="Capella-Gutierrez S."/>
            <person name="Charrier B."/>
            <person name="Cladiere L."/>
            <person name="Cock J.M."/>
            <person name="Coelho S.M."/>
            <person name="Colleoni C."/>
            <person name="Czjzek M."/>
            <person name="Da Silva C."/>
            <person name="Delage L."/>
            <person name="Denoeud F."/>
            <person name="Deschamps P."/>
            <person name="Dittami S.M."/>
            <person name="Gabaldon T."/>
            <person name="Gachon C.M."/>
            <person name="Groisillier A."/>
            <person name="Herve C."/>
            <person name="Jabbari K."/>
            <person name="Katinka M."/>
            <person name="Kloareg B."/>
            <person name="Kowalczyk N."/>
            <person name="Labadie K."/>
            <person name="Leblanc C."/>
            <person name="Lopez P.J."/>
            <person name="McLachlan D.H."/>
            <person name="Meslet-Cladiere L."/>
            <person name="Moustafa A."/>
            <person name="Nehr Z."/>
            <person name="Nyvall Collen P."/>
            <person name="Panaud O."/>
            <person name="Partensky F."/>
            <person name="Poulain J."/>
            <person name="Rensing S.A."/>
            <person name="Rousvoal S."/>
            <person name="Samson G."/>
            <person name="Symeonidi A."/>
            <person name="Weissenbach J."/>
            <person name="Zambounis A."/>
            <person name="Wincker P."/>
            <person name="Boyen C."/>
        </authorList>
    </citation>
    <scope>NUCLEOTIDE SEQUENCE [LARGE SCALE GENOMIC DNA]</scope>
    <source>
        <strain evidence="2">cv. Stackhouse</strain>
    </source>
</reference>
<sequence length="254" mass="28349">MKRASTNMNVALQPKVAMAKRSFEQSIQQMGLKPGREVYQDDERLLDALLDLDELRTMLQSVASAVDQHRTRLLDVARSEAAIATILATPNDNLLALLRKQLSPARIDAQRGLGEAQMSASNAVARFALDMSTPMSDLSRTFDEAYNGKIVPLKKRYIAQKTEYLRYMRQAQAAEDLARKESLNSMAESAVPMWKATSDTLMAEIQSLVSYATSNMSEWTLNVAQAQSETFSRTARIFEEPARDAEKAQNLLPT</sequence>
<keyword evidence="2" id="KW-1185">Reference proteome</keyword>
<dbReference type="RefSeq" id="XP_005717395.1">
    <property type="nucleotide sequence ID" value="XM_005717338.1"/>
</dbReference>
<proteinExistence type="predicted"/>
<accession>R7QHJ4</accession>
<organism evidence="1 2">
    <name type="scientific">Chondrus crispus</name>
    <name type="common">Carrageen Irish moss</name>
    <name type="synonym">Polymorpha crispa</name>
    <dbReference type="NCBI Taxonomy" id="2769"/>
    <lineage>
        <taxon>Eukaryota</taxon>
        <taxon>Rhodophyta</taxon>
        <taxon>Florideophyceae</taxon>
        <taxon>Rhodymeniophycidae</taxon>
        <taxon>Gigartinales</taxon>
        <taxon>Gigartinaceae</taxon>
        <taxon>Chondrus</taxon>
    </lineage>
</organism>
<dbReference type="AlphaFoldDB" id="R7QHJ4"/>
<dbReference type="KEGG" id="ccp:CHC_T00005747001"/>
<evidence type="ECO:0000313" key="1">
    <source>
        <dbReference type="EMBL" id="CDF37524.1"/>
    </source>
</evidence>
<evidence type="ECO:0008006" key="3">
    <source>
        <dbReference type="Google" id="ProtNLM"/>
    </source>
</evidence>
<dbReference type="Gramene" id="CDF37524">
    <property type="protein sequence ID" value="CDF37524"/>
    <property type="gene ID" value="CHC_T00005747001"/>
</dbReference>